<dbReference type="GO" id="GO:0000166">
    <property type="term" value="F:nucleotide binding"/>
    <property type="evidence" value="ECO:0007669"/>
    <property type="project" value="InterPro"/>
</dbReference>
<feature type="domain" description="Gfo/Idh/MocA-like oxidoreductase N-terminal" evidence="3">
    <location>
        <begin position="6"/>
        <end position="122"/>
    </location>
</feature>
<dbReference type="Pfam" id="PF22725">
    <property type="entry name" value="GFO_IDH_MocA_C3"/>
    <property type="match status" value="1"/>
</dbReference>
<evidence type="ECO:0000313" key="5">
    <source>
        <dbReference type="EMBL" id="KKN76693.1"/>
    </source>
</evidence>
<dbReference type="AlphaFoldDB" id="A0A0F9WEI7"/>
<dbReference type="EMBL" id="LAZR01000291">
    <property type="protein sequence ID" value="KKN76693.1"/>
    <property type="molecule type" value="Genomic_DNA"/>
</dbReference>
<evidence type="ECO:0000259" key="4">
    <source>
        <dbReference type="Pfam" id="PF22725"/>
    </source>
</evidence>
<feature type="domain" description="GFO/IDH/MocA-like oxidoreductase" evidence="4">
    <location>
        <begin position="134"/>
        <end position="248"/>
    </location>
</feature>
<evidence type="ECO:0000256" key="2">
    <source>
        <dbReference type="ARBA" id="ARBA00023002"/>
    </source>
</evidence>
<evidence type="ECO:0008006" key="6">
    <source>
        <dbReference type="Google" id="ProtNLM"/>
    </source>
</evidence>
<dbReference type="GO" id="GO:0016491">
    <property type="term" value="F:oxidoreductase activity"/>
    <property type="evidence" value="ECO:0007669"/>
    <property type="project" value="UniProtKB-KW"/>
</dbReference>
<evidence type="ECO:0000256" key="1">
    <source>
        <dbReference type="ARBA" id="ARBA00010928"/>
    </source>
</evidence>
<organism evidence="5">
    <name type="scientific">marine sediment metagenome</name>
    <dbReference type="NCBI Taxonomy" id="412755"/>
    <lineage>
        <taxon>unclassified sequences</taxon>
        <taxon>metagenomes</taxon>
        <taxon>ecological metagenomes</taxon>
    </lineage>
</organism>
<protein>
    <recommendedName>
        <fullName evidence="6">Gfo/Idh/MocA-like oxidoreductase N-terminal domain-containing protein</fullName>
    </recommendedName>
</protein>
<reference evidence="5" key="1">
    <citation type="journal article" date="2015" name="Nature">
        <title>Complex archaea that bridge the gap between prokaryotes and eukaryotes.</title>
        <authorList>
            <person name="Spang A."/>
            <person name="Saw J.H."/>
            <person name="Jorgensen S.L."/>
            <person name="Zaremba-Niedzwiedzka K."/>
            <person name="Martijn J."/>
            <person name="Lind A.E."/>
            <person name="van Eijk R."/>
            <person name="Schleper C."/>
            <person name="Guy L."/>
            <person name="Ettema T.J."/>
        </authorList>
    </citation>
    <scope>NUCLEOTIDE SEQUENCE</scope>
</reference>
<dbReference type="SUPFAM" id="SSF51735">
    <property type="entry name" value="NAD(P)-binding Rossmann-fold domains"/>
    <property type="match status" value="1"/>
</dbReference>
<dbReference type="SUPFAM" id="SSF55347">
    <property type="entry name" value="Glyceraldehyde-3-phosphate dehydrogenase-like, C-terminal domain"/>
    <property type="match status" value="1"/>
</dbReference>
<dbReference type="InterPro" id="IPR050984">
    <property type="entry name" value="Gfo/Idh/MocA_domain"/>
</dbReference>
<comment type="caution">
    <text evidence="5">The sequence shown here is derived from an EMBL/GenBank/DDBJ whole genome shotgun (WGS) entry which is preliminary data.</text>
</comment>
<name>A0A0F9WEI7_9ZZZZ</name>
<keyword evidence="2" id="KW-0560">Oxidoreductase</keyword>
<gene>
    <name evidence="5" type="ORF">LCGC14_0367840</name>
</gene>
<evidence type="ECO:0000259" key="3">
    <source>
        <dbReference type="Pfam" id="PF01408"/>
    </source>
</evidence>
<dbReference type="Pfam" id="PF01408">
    <property type="entry name" value="GFO_IDH_MocA"/>
    <property type="match status" value="1"/>
</dbReference>
<sequence>MAKTTRWGILGTGSICGAFAEGLTSVRSAKLVAVGSRKQTTADAYADRFDIPHRHASYEALVADPDVDAIYIGTPHHVHCESTILCLNAGKGVLVEKPFAINAGQAKRMIQTARRKKVFLMEAMWSRFLPSVIKTRQVVASGAIGDLRMVIADFGFRAGVDPKSRLFNPAMGGGGLMDVGVYAVSLANMFLGESVKVASLAEMCKTGVDGQAAAVMKYRGGELAMIATGVRTTTPAEATILGTDGYIRMEQPWWRNGAITVYTDKGVKKYAPKIVGNGYNYQAVEVGKCLAAGKRESDIMPLDDSLAVMKTLDAIRAEWPLIYPMEKKTKRKAVKKTKTRK</sequence>
<dbReference type="InterPro" id="IPR036291">
    <property type="entry name" value="NAD(P)-bd_dom_sf"/>
</dbReference>
<dbReference type="PANTHER" id="PTHR22604:SF105">
    <property type="entry name" value="TRANS-1,2-DIHYDROBENZENE-1,2-DIOL DEHYDROGENASE"/>
    <property type="match status" value="1"/>
</dbReference>
<accession>A0A0F9WEI7</accession>
<dbReference type="InterPro" id="IPR055170">
    <property type="entry name" value="GFO_IDH_MocA-like_dom"/>
</dbReference>
<dbReference type="InterPro" id="IPR000683">
    <property type="entry name" value="Gfo/Idh/MocA-like_OxRdtase_N"/>
</dbReference>
<proteinExistence type="inferred from homology"/>
<dbReference type="Gene3D" id="3.40.50.720">
    <property type="entry name" value="NAD(P)-binding Rossmann-like Domain"/>
    <property type="match status" value="1"/>
</dbReference>
<dbReference type="PANTHER" id="PTHR22604">
    <property type="entry name" value="OXIDOREDUCTASES"/>
    <property type="match status" value="1"/>
</dbReference>
<comment type="similarity">
    <text evidence="1">Belongs to the Gfo/Idh/MocA family.</text>
</comment>
<dbReference type="Gene3D" id="3.30.360.10">
    <property type="entry name" value="Dihydrodipicolinate Reductase, domain 2"/>
    <property type="match status" value="1"/>
</dbReference>